<dbReference type="RefSeq" id="WP_265561111.1">
    <property type="nucleotide sequence ID" value="NZ_CP092471.1"/>
</dbReference>
<feature type="region of interest" description="Disordered" evidence="1">
    <location>
        <begin position="26"/>
        <end position="52"/>
    </location>
</feature>
<dbReference type="InterPro" id="IPR021719">
    <property type="entry name" value="Prot_inh_I78"/>
</dbReference>
<evidence type="ECO:0000313" key="3">
    <source>
        <dbReference type="Proteomes" id="UP001065265"/>
    </source>
</evidence>
<accession>A0ABY5T233</accession>
<dbReference type="EMBL" id="CP092471">
    <property type="protein sequence ID" value="UVI40630.1"/>
    <property type="molecule type" value="Genomic_DNA"/>
</dbReference>
<evidence type="ECO:0000313" key="2">
    <source>
        <dbReference type="EMBL" id="UVI40630.1"/>
    </source>
</evidence>
<keyword evidence="3" id="KW-1185">Reference proteome</keyword>
<dbReference type="Pfam" id="PF11720">
    <property type="entry name" value="Inhibitor_I78"/>
    <property type="match status" value="1"/>
</dbReference>
<proteinExistence type="predicted"/>
<protein>
    <submittedName>
        <fullName evidence="2">I78 family peptidase inhibitor</fullName>
    </submittedName>
</protein>
<dbReference type="Proteomes" id="UP001065265">
    <property type="component" value="Chromosome"/>
</dbReference>
<organism evidence="2 3">
    <name type="scientific">Qipengyuania spongiae</name>
    <dbReference type="NCBI Taxonomy" id="2909673"/>
    <lineage>
        <taxon>Bacteria</taxon>
        <taxon>Pseudomonadati</taxon>
        <taxon>Pseudomonadota</taxon>
        <taxon>Alphaproteobacteria</taxon>
        <taxon>Sphingomonadales</taxon>
        <taxon>Erythrobacteraceae</taxon>
        <taxon>Qipengyuania</taxon>
    </lineage>
</organism>
<sequence>MRDGGAWGLAILGAAMLHGCGAAPAPASSVPASVPGGQGGDRVADPGMSEAEAEFRRRTMRCTIEPLGGYVGQVLTPALQEEIVAASMAGSVRVLGGGQRTMSMAGQPGRLTITLDGNSRIVSFGCE</sequence>
<gene>
    <name evidence="2" type="ORF">L1F33_06735</name>
</gene>
<feature type="compositionally biased region" description="Low complexity" evidence="1">
    <location>
        <begin position="26"/>
        <end position="35"/>
    </location>
</feature>
<reference evidence="2" key="1">
    <citation type="submission" date="2022-02" db="EMBL/GenBank/DDBJ databases">
        <title>Qipengyuania spongiae sp. nov., isolated from marine sponge.</title>
        <authorList>
            <person name="Li Z."/>
            <person name="Zhang M."/>
        </authorList>
    </citation>
    <scope>NUCLEOTIDE SEQUENCE</scope>
    <source>
        <strain evidence="2">PHS-Z21</strain>
    </source>
</reference>
<dbReference type="Gene3D" id="3.30.10.10">
    <property type="entry name" value="Trypsin Inhibitor V, subunit A"/>
    <property type="match status" value="1"/>
</dbReference>
<name>A0ABY5T233_9SPHN</name>
<evidence type="ECO:0000256" key="1">
    <source>
        <dbReference type="SAM" id="MobiDB-lite"/>
    </source>
</evidence>